<dbReference type="EMBL" id="JAKKPZ010000054">
    <property type="protein sequence ID" value="KAI1705699.1"/>
    <property type="molecule type" value="Genomic_DNA"/>
</dbReference>
<dbReference type="Gene3D" id="1.10.20.10">
    <property type="entry name" value="Histone, subunit A"/>
    <property type="match status" value="1"/>
</dbReference>
<evidence type="ECO:0000313" key="4">
    <source>
        <dbReference type="Proteomes" id="UP001201812"/>
    </source>
</evidence>
<evidence type="ECO:0000259" key="2">
    <source>
        <dbReference type="Pfam" id="PF00125"/>
    </source>
</evidence>
<dbReference type="SMART" id="SM00428">
    <property type="entry name" value="H3"/>
    <property type="match status" value="1"/>
</dbReference>
<dbReference type="GO" id="GO:0003677">
    <property type="term" value="F:DNA binding"/>
    <property type="evidence" value="ECO:0007669"/>
    <property type="project" value="InterPro"/>
</dbReference>
<comment type="caution">
    <text evidence="3">The sequence shown here is derived from an EMBL/GenBank/DDBJ whole genome shotgun (WGS) entry which is preliminary data.</text>
</comment>
<accession>A0AAD4MSV6</accession>
<gene>
    <name evidence="3" type="ORF">DdX_13493</name>
</gene>
<organism evidence="3 4">
    <name type="scientific">Ditylenchus destructor</name>
    <dbReference type="NCBI Taxonomy" id="166010"/>
    <lineage>
        <taxon>Eukaryota</taxon>
        <taxon>Metazoa</taxon>
        <taxon>Ecdysozoa</taxon>
        <taxon>Nematoda</taxon>
        <taxon>Chromadorea</taxon>
        <taxon>Rhabditida</taxon>
        <taxon>Tylenchina</taxon>
        <taxon>Tylenchomorpha</taxon>
        <taxon>Sphaerularioidea</taxon>
        <taxon>Anguinidae</taxon>
        <taxon>Anguininae</taxon>
        <taxon>Ditylenchus</taxon>
    </lineage>
</organism>
<dbReference type="Proteomes" id="UP001201812">
    <property type="component" value="Unassembled WGS sequence"/>
</dbReference>
<protein>
    <submittedName>
        <fullName evidence="3">Core histone h2A/H2B/H3/H4 domain-containing protein</fullName>
    </submittedName>
</protein>
<dbReference type="PANTHER" id="PTHR11426">
    <property type="entry name" value="HISTONE H3"/>
    <property type="match status" value="1"/>
</dbReference>
<name>A0AAD4MSV6_9BILA</name>
<sequence>MGRQKHVRVLAVTKQRSKRKASMEIAKYQKSTKLLIPFQSFARLVKEILQECNERLYIEKRAILALQDEAESRLVKLFQTANRSAAHAKRFTITPTDFVLVRWIIEQFTGLVI</sequence>
<dbReference type="InterPro" id="IPR009072">
    <property type="entry name" value="Histone-fold"/>
</dbReference>
<feature type="domain" description="Core Histone H2A/H2B/H3" evidence="2">
    <location>
        <begin position="19"/>
        <end position="102"/>
    </location>
</feature>
<dbReference type="GO" id="GO:0030527">
    <property type="term" value="F:structural constituent of chromatin"/>
    <property type="evidence" value="ECO:0007669"/>
    <property type="project" value="InterPro"/>
</dbReference>
<dbReference type="PRINTS" id="PR00622">
    <property type="entry name" value="HISTONEH3"/>
</dbReference>
<proteinExistence type="inferred from homology"/>
<comment type="similarity">
    <text evidence="1">Belongs to the histone H3 family.</text>
</comment>
<dbReference type="Pfam" id="PF00125">
    <property type="entry name" value="Histone"/>
    <property type="match status" value="1"/>
</dbReference>
<evidence type="ECO:0000313" key="3">
    <source>
        <dbReference type="EMBL" id="KAI1705699.1"/>
    </source>
</evidence>
<dbReference type="AlphaFoldDB" id="A0AAD4MSV6"/>
<reference evidence="3" key="1">
    <citation type="submission" date="2022-01" db="EMBL/GenBank/DDBJ databases">
        <title>Genome Sequence Resource for Two Populations of Ditylenchus destructor, the Migratory Endoparasitic Phytonematode.</title>
        <authorList>
            <person name="Zhang H."/>
            <person name="Lin R."/>
            <person name="Xie B."/>
        </authorList>
    </citation>
    <scope>NUCLEOTIDE SEQUENCE</scope>
    <source>
        <strain evidence="3">BazhouSP</strain>
    </source>
</reference>
<evidence type="ECO:0000256" key="1">
    <source>
        <dbReference type="ARBA" id="ARBA00010343"/>
    </source>
</evidence>
<dbReference type="SUPFAM" id="SSF47113">
    <property type="entry name" value="Histone-fold"/>
    <property type="match status" value="1"/>
</dbReference>
<keyword evidence="4" id="KW-1185">Reference proteome</keyword>
<dbReference type="GO" id="GO:0000786">
    <property type="term" value="C:nucleosome"/>
    <property type="evidence" value="ECO:0007669"/>
    <property type="project" value="InterPro"/>
</dbReference>
<dbReference type="GO" id="GO:0046982">
    <property type="term" value="F:protein heterodimerization activity"/>
    <property type="evidence" value="ECO:0007669"/>
    <property type="project" value="InterPro"/>
</dbReference>
<dbReference type="InterPro" id="IPR000164">
    <property type="entry name" value="Histone_H3/CENP-A"/>
</dbReference>
<dbReference type="InterPro" id="IPR007125">
    <property type="entry name" value="H2A/H2B/H3"/>
</dbReference>